<proteinExistence type="predicted"/>
<reference evidence="2 3" key="1">
    <citation type="submission" date="2017-11" db="EMBL/GenBank/DDBJ databases">
        <title>De novo assembly and phasing of dikaryotic genomes from two isolates of Puccinia coronata f. sp. avenae, the causal agent of oat crown rust.</title>
        <authorList>
            <person name="Miller M.E."/>
            <person name="Zhang Y."/>
            <person name="Omidvar V."/>
            <person name="Sperschneider J."/>
            <person name="Schwessinger B."/>
            <person name="Raley C."/>
            <person name="Palmer J.M."/>
            <person name="Garnica D."/>
            <person name="Upadhyaya N."/>
            <person name="Rathjen J."/>
            <person name="Taylor J.M."/>
            <person name="Park R.F."/>
            <person name="Dodds P.N."/>
            <person name="Hirsch C.D."/>
            <person name="Kianian S.F."/>
            <person name="Figueroa M."/>
        </authorList>
    </citation>
    <scope>NUCLEOTIDE SEQUENCE [LARGE SCALE GENOMIC DNA]</scope>
    <source>
        <strain evidence="2">12SD80</strain>
    </source>
</reference>
<dbReference type="AlphaFoldDB" id="A0A2N5VPB9"/>
<dbReference type="EMBL" id="PGCI01000003">
    <property type="protein sequence ID" value="PLW51853.1"/>
    <property type="molecule type" value="Genomic_DNA"/>
</dbReference>
<comment type="caution">
    <text evidence="2">The sequence shown here is derived from an EMBL/GenBank/DDBJ whole genome shotgun (WGS) entry which is preliminary data.</text>
</comment>
<gene>
    <name evidence="2" type="ORF">PCASD_00921</name>
</gene>
<evidence type="ECO:0000313" key="3">
    <source>
        <dbReference type="Proteomes" id="UP000235392"/>
    </source>
</evidence>
<accession>A0A2N5VPB9</accession>
<name>A0A2N5VPB9_9BASI</name>
<sequence length="309" mass="32897">MCHTCPIYGLSIDGGGGSLAGKAAEGSSRRRDWSTPAIVGSFCRGSAGGQLHLAGRQNKLALAFPSVVGETERLRAKVEVMVDGTGGNERASSFEEGLLPSSSMFLVPCLGEMALLPYCDIHEVVGNAVVDDLAPCLDRSLASLSLIHDYDHSTPPRWARSRSLLGAQAIAPNRMHQNLDSGSGSGQGPLCLPASRRSFYGKTPGASRMLRPPSRLDEAKAVFMERRGEIQATLLVKPHSSESTDATGNQSARERPQASLPTGSRGKTKASKESRRHSSSLAPRITSPSLAARISLNSIKHQTDRRVDS</sequence>
<evidence type="ECO:0000256" key="1">
    <source>
        <dbReference type="SAM" id="MobiDB-lite"/>
    </source>
</evidence>
<feature type="compositionally biased region" description="Polar residues" evidence="1">
    <location>
        <begin position="241"/>
        <end position="251"/>
    </location>
</feature>
<feature type="compositionally biased region" description="Basic residues" evidence="1">
    <location>
        <begin position="266"/>
        <end position="278"/>
    </location>
</feature>
<organism evidence="2 3">
    <name type="scientific">Puccinia coronata f. sp. avenae</name>
    <dbReference type="NCBI Taxonomy" id="200324"/>
    <lineage>
        <taxon>Eukaryota</taxon>
        <taxon>Fungi</taxon>
        <taxon>Dikarya</taxon>
        <taxon>Basidiomycota</taxon>
        <taxon>Pucciniomycotina</taxon>
        <taxon>Pucciniomycetes</taxon>
        <taxon>Pucciniales</taxon>
        <taxon>Pucciniaceae</taxon>
        <taxon>Puccinia</taxon>
    </lineage>
</organism>
<feature type="region of interest" description="Disordered" evidence="1">
    <location>
        <begin position="233"/>
        <end position="309"/>
    </location>
</feature>
<dbReference type="Proteomes" id="UP000235392">
    <property type="component" value="Unassembled WGS sequence"/>
</dbReference>
<evidence type="ECO:0000313" key="2">
    <source>
        <dbReference type="EMBL" id="PLW51853.1"/>
    </source>
</evidence>
<protein>
    <submittedName>
        <fullName evidence="2">Uncharacterized protein</fullName>
    </submittedName>
</protein>